<reference evidence="2" key="1">
    <citation type="journal article" date="2009" name="Proc. Natl. Acad. Sci. U.S.A.">
        <title>Biogeography of the Sulfolobus islandicus pan-genome.</title>
        <authorList>
            <person name="Reno M.L."/>
            <person name="Held N.L."/>
            <person name="Fields C.J."/>
            <person name="Burke P.V."/>
            <person name="Whitaker R.J."/>
        </authorList>
    </citation>
    <scope>NUCLEOTIDE SEQUENCE [LARGE SCALE GENOMIC DNA]</scope>
    <source>
        <strain evidence="2">L.D.8.5 / Lassen #2</strain>
    </source>
</reference>
<dbReference type="AlphaFoldDB" id="D2PDP4"/>
<evidence type="ECO:0000313" key="1">
    <source>
        <dbReference type="EMBL" id="ADB87814.1"/>
    </source>
</evidence>
<dbReference type="HOGENOM" id="CLU_161133_0_0_2"/>
<evidence type="ECO:0000313" key="2">
    <source>
        <dbReference type="Proteomes" id="UP000001404"/>
    </source>
</evidence>
<accession>D2PDP4</accession>
<dbReference type="Gene3D" id="1.10.10.10">
    <property type="entry name" value="Winged helix-like DNA-binding domain superfamily/Winged helix DNA-binding domain"/>
    <property type="match status" value="1"/>
</dbReference>
<name>D2PDP4_SACI9</name>
<protein>
    <recommendedName>
        <fullName evidence="3">HTH marR-type domain-containing protein</fullName>
    </recommendedName>
</protein>
<dbReference type="EMBL" id="CP001731">
    <property type="protein sequence ID" value="ADB87814.1"/>
    <property type="molecule type" value="Genomic_DNA"/>
</dbReference>
<dbReference type="InterPro" id="IPR036390">
    <property type="entry name" value="WH_DNA-bd_sf"/>
</dbReference>
<dbReference type="SUPFAM" id="SSF46785">
    <property type="entry name" value="Winged helix' DNA-binding domain"/>
    <property type="match status" value="1"/>
</dbReference>
<dbReference type="RefSeq" id="WP_012953063.1">
    <property type="nucleotide sequence ID" value="NC_013769.1"/>
</dbReference>
<organism evidence="1 2">
    <name type="scientific">Saccharolobus islandicus (strain L.D.8.5 / Lassen #2)</name>
    <name type="common">Sulfolobus islandicus</name>
    <dbReference type="NCBI Taxonomy" id="425944"/>
    <lineage>
        <taxon>Archaea</taxon>
        <taxon>Thermoproteota</taxon>
        <taxon>Thermoprotei</taxon>
        <taxon>Sulfolobales</taxon>
        <taxon>Sulfolobaceae</taxon>
        <taxon>Saccharolobus</taxon>
    </lineage>
</organism>
<dbReference type="KEGG" id="sii:LD85_2164"/>
<dbReference type="InterPro" id="IPR036388">
    <property type="entry name" value="WH-like_DNA-bd_sf"/>
</dbReference>
<dbReference type="Proteomes" id="UP000001404">
    <property type="component" value="Chromosome"/>
</dbReference>
<gene>
    <name evidence="1" type="ordered locus">LD85_2164</name>
</gene>
<sequence>MNYLTEIQQRVLLALYGNDMITLRKLIEIAKSSTSPINNAIRGLKELRLVEEIEETEGFPKRRYIKLTEKGKKVAEKLKEMYNLIEASTQG</sequence>
<evidence type="ECO:0008006" key="3">
    <source>
        <dbReference type="Google" id="ProtNLM"/>
    </source>
</evidence>
<proteinExistence type="predicted"/>